<evidence type="ECO:0000256" key="5">
    <source>
        <dbReference type="ARBA" id="ARBA00022692"/>
    </source>
</evidence>
<evidence type="ECO:0000256" key="6">
    <source>
        <dbReference type="ARBA" id="ARBA00023136"/>
    </source>
</evidence>
<evidence type="ECO:0000256" key="1">
    <source>
        <dbReference type="ARBA" id="ARBA00004442"/>
    </source>
</evidence>
<dbReference type="GO" id="GO:0015562">
    <property type="term" value="F:efflux transmembrane transporter activity"/>
    <property type="evidence" value="ECO:0007669"/>
    <property type="project" value="InterPro"/>
</dbReference>
<evidence type="ECO:0000256" key="3">
    <source>
        <dbReference type="ARBA" id="ARBA00022448"/>
    </source>
</evidence>
<feature type="transmembrane region" description="Helical" evidence="9">
    <location>
        <begin position="27"/>
        <end position="46"/>
    </location>
</feature>
<keyword evidence="9" id="KW-1133">Transmembrane helix</keyword>
<keyword evidence="8" id="KW-0175">Coiled coil</keyword>
<feature type="coiled-coil region" evidence="8">
    <location>
        <begin position="348"/>
        <end position="400"/>
    </location>
</feature>
<keyword evidence="11" id="KW-1185">Reference proteome</keyword>
<dbReference type="Proteomes" id="UP000516360">
    <property type="component" value="Chromosome"/>
</dbReference>
<evidence type="ECO:0000256" key="4">
    <source>
        <dbReference type="ARBA" id="ARBA00022452"/>
    </source>
</evidence>
<evidence type="ECO:0000256" key="7">
    <source>
        <dbReference type="ARBA" id="ARBA00023237"/>
    </source>
</evidence>
<evidence type="ECO:0000313" key="11">
    <source>
        <dbReference type="Proteomes" id="UP000516360"/>
    </source>
</evidence>
<dbReference type="GO" id="GO:0015288">
    <property type="term" value="F:porin activity"/>
    <property type="evidence" value="ECO:0007669"/>
    <property type="project" value="TreeGrafter"/>
</dbReference>
<dbReference type="InterPro" id="IPR051906">
    <property type="entry name" value="TolC-like"/>
</dbReference>
<proteinExistence type="inferred from homology"/>
<keyword evidence="4" id="KW-1134">Transmembrane beta strand</keyword>
<keyword evidence="7" id="KW-0998">Cell outer membrane</keyword>
<protein>
    <submittedName>
        <fullName evidence="10">Outer membrane efflux protein</fullName>
    </submittedName>
</protein>
<evidence type="ECO:0000313" key="10">
    <source>
        <dbReference type="EMBL" id="BCB97049.1"/>
    </source>
</evidence>
<keyword evidence="6 9" id="KW-0472">Membrane</keyword>
<dbReference type="Pfam" id="PF02321">
    <property type="entry name" value="OEP"/>
    <property type="match status" value="2"/>
</dbReference>
<organism evidence="10 11">
    <name type="scientific">Dissulfurispira thermophila</name>
    <dbReference type="NCBI Taxonomy" id="2715679"/>
    <lineage>
        <taxon>Bacteria</taxon>
        <taxon>Pseudomonadati</taxon>
        <taxon>Nitrospirota</taxon>
        <taxon>Thermodesulfovibrionia</taxon>
        <taxon>Thermodesulfovibrionales</taxon>
        <taxon>Dissulfurispiraceae</taxon>
        <taxon>Dissulfurispira</taxon>
    </lineage>
</organism>
<dbReference type="EMBL" id="AP022873">
    <property type="protein sequence ID" value="BCB97049.1"/>
    <property type="molecule type" value="Genomic_DNA"/>
</dbReference>
<evidence type="ECO:0000256" key="9">
    <source>
        <dbReference type="SAM" id="Phobius"/>
    </source>
</evidence>
<dbReference type="GO" id="GO:0009279">
    <property type="term" value="C:cell outer membrane"/>
    <property type="evidence" value="ECO:0007669"/>
    <property type="project" value="UniProtKB-SubCell"/>
</dbReference>
<evidence type="ECO:0000256" key="2">
    <source>
        <dbReference type="ARBA" id="ARBA00007613"/>
    </source>
</evidence>
<dbReference type="GO" id="GO:1990281">
    <property type="term" value="C:efflux pump complex"/>
    <property type="evidence" value="ECO:0007669"/>
    <property type="project" value="TreeGrafter"/>
</dbReference>
<evidence type="ECO:0000256" key="8">
    <source>
        <dbReference type="SAM" id="Coils"/>
    </source>
</evidence>
<comment type="subcellular location">
    <subcellularLocation>
        <location evidence="1">Cell outer membrane</location>
    </subcellularLocation>
</comment>
<dbReference type="InterPro" id="IPR003423">
    <property type="entry name" value="OMP_efflux"/>
</dbReference>
<sequence>MDNHHLTNNKEQETDNQELEARCKTRWSGLIIIFFFTLIFAENLYASENKSLTLKDCIDIALRQSPLIKTSEFDVEASHESYKASRGAILPRLDLNASYLKENQDLPYIPAQSTKIPAKFSDEIYSWNISLKIPVYEGGRLRGQINVSEIEKEIQKLKMDFTTQDVVANITNTFNKLLQLKELRTAYQKSVEALERQRNNTELLVNTGRAANIELLRTDVQLANEKQNLIRTEEAITRTRNTLAFLMGIQPSEINDISGSLDAKEKLNLVDVDESLKSRPDVASLIKKVEQTKIKIDISSAKRYPSVTIMGNYGSRAGTAVNGNEEVWETGVVVSLNIFDGGITSSEIKKERILHERAKEELRQAELRARVEIENALSLLQEARHRLEASQKAVAQSEEALRIEELKYKTGAGTITDALLAQSAMSLAQANYYQALYDYNAAITEYKRATGTIEVKR</sequence>
<reference evidence="10 11" key="1">
    <citation type="submission" date="2020-03" db="EMBL/GenBank/DDBJ databases">
        <title>Complete genome sequences of two sulfur-disproportionating bacterial strains T55J and Mzg5.</title>
        <authorList>
            <person name="Umezawa K."/>
            <person name="Kojima H."/>
            <person name="Kato Y."/>
            <person name="Fukui M."/>
        </authorList>
    </citation>
    <scope>NUCLEOTIDE SEQUENCE [LARGE SCALE GENOMIC DNA]</scope>
    <source>
        <strain evidence="10 11">T55J</strain>
    </source>
</reference>
<name>A0A7G1H4C8_9BACT</name>
<dbReference type="PANTHER" id="PTHR30026:SF20">
    <property type="entry name" value="OUTER MEMBRANE PROTEIN TOLC"/>
    <property type="match status" value="1"/>
</dbReference>
<keyword evidence="3" id="KW-0813">Transport</keyword>
<feature type="coiled-coil region" evidence="8">
    <location>
        <begin position="177"/>
        <end position="242"/>
    </location>
</feature>
<accession>A0A7G1H4C8</accession>
<dbReference type="SUPFAM" id="SSF56954">
    <property type="entry name" value="Outer membrane efflux proteins (OEP)"/>
    <property type="match status" value="1"/>
</dbReference>
<keyword evidence="5 9" id="KW-0812">Transmembrane</keyword>
<comment type="similarity">
    <text evidence="2">Belongs to the outer membrane factor (OMF) (TC 1.B.17) family.</text>
</comment>
<dbReference type="PANTHER" id="PTHR30026">
    <property type="entry name" value="OUTER MEMBRANE PROTEIN TOLC"/>
    <property type="match status" value="1"/>
</dbReference>
<gene>
    <name evidence="10" type="ORF">JZK55_19710</name>
</gene>
<dbReference type="AlphaFoldDB" id="A0A7G1H4C8"/>
<dbReference type="KEGG" id="dtp:JZK55_19710"/>
<dbReference type="RefSeq" id="WP_203472198.1">
    <property type="nucleotide sequence ID" value="NZ_AP022873.1"/>
</dbReference>
<dbReference type="Gene3D" id="1.20.1600.10">
    <property type="entry name" value="Outer membrane efflux proteins (OEP)"/>
    <property type="match status" value="1"/>
</dbReference>